<dbReference type="PANTHER" id="PTHR34406">
    <property type="entry name" value="PROTEIN YCEI"/>
    <property type="match status" value="1"/>
</dbReference>
<evidence type="ECO:0000259" key="2">
    <source>
        <dbReference type="SMART" id="SM00867"/>
    </source>
</evidence>
<dbReference type="SUPFAM" id="SSF101874">
    <property type="entry name" value="YceI-like"/>
    <property type="match status" value="1"/>
</dbReference>
<keyword evidence="1" id="KW-0732">Signal</keyword>
<dbReference type="InterPro" id="IPR007372">
    <property type="entry name" value="Lipid/polyisoprenoid-bd_YceI"/>
</dbReference>
<dbReference type="EMBL" id="FUXP01000008">
    <property type="protein sequence ID" value="SKA13724.1"/>
    <property type="molecule type" value="Genomic_DNA"/>
</dbReference>
<accession>A0A1T4RCK2</accession>
<name>A0A1T4RCK2_9GAMM</name>
<organism evidence="3 4">
    <name type="scientific">Lysobacter spongiicola DSM 21749</name>
    <dbReference type="NCBI Taxonomy" id="1122188"/>
    <lineage>
        <taxon>Bacteria</taxon>
        <taxon>Pseudomonadati</taxon>
        <taxon>Pseudomonadota</taxon>
        <taxon>Gammaproteobacteria</taxon>
        <taxon>Lysobacterales</taxon>
        <taxon>Lysobacteraceae</taxon>
        <taxon>Novilysobacter</taxon>
    </lineage>
</organism>
<sequence length="183" mass="19607">MKPVLPLSACLLALAMSHVHAADYVQAPGSTLAFATSYEGEVFSGHFGRFTTTVSFDPARPADGKLDVVIPLASASTANPDRDETLQGPDFFDSERFPQARYTASGFRDLGDGRYATDGMLTLRGVSEPVTLTFNWTDGATPVLEGKATVQRLRFNVGGGDWADVSLIPDPVAVSTRVNLRPK</sequence>
<dbReference type="STRING" id="1122188.SAMN02745674_02089"/>
<dbReference type="Proteomes" id="UP000190061">
    <property type="component" value="Unassembled WGS sequence"/>
</dbReference>
<dbReference type="AlphaFoldDB" id="A0A1T4RCK2"/>
<dbReference type="PANTHER" id="PTHR34406:SF1">
    <property type="entry name" value="PROTEIN YCEI"/>
    <property type="match status" value="1"/>
</dbReference>
<feature type="chain" id="PRO_5013046605" evidence="1">
    <location>
        <begin position="22"/>
        <end position="183"/>
    </location>
</feature>
<proteinExistence type="predicted"/>
<feature type="domain" description="Lipid/polyisoprenoid-binding YceI-like" evidence="2">
    <location>
        <begin position="23"/>
        <end position="181"/>
    </location>
</feature>
<dbReference type="Gene3D" id="2.40.128.110">
    <property type="entry name" value="Lipid/polyisoprenoid-binding, YceI-like"/>
    <property type="match status" value="1"/>
</dbReference>
<dbReference type="InterPro" id="IPR036761">
    <property type="entry name" value="TTHA0802/YceI-like_sf"/>
</dbReference>
<dbReference type="SMART" id="SM00867">
    <property type="entry name" value="YceI"/>
    <property type="match status" value="1"/>
</dbReference>
<evidence type="ECO:0000256" key="1">
    <source>
        <dbReference type="SAM" id="SignalP"/>
    </source>
</evidence>
<dbReference type="OrthoDB" id="1247465at2"/>
<feature type="signal peptide" evidence="1">
    <location>
        <begin position="1"/>
        <end position="21"/>
    </location>
</feature>
<evidence type="ECO:0000313" key="4">
    <source>
        <dbReference type="Proteomes" id="UP000190061"/>
    </source>
</evidence>
<reference evidence="3 4" key="1">
    <citation type="submission" date="2017-02" db="EMBL/GenBank/DDBJ databases">
        <authorList>
            <person name="Peterson S.W."/>
        </authorList>
    </citation>
    <scope>NUCLEOTIDE SEQUENCE [LARGE SCALE GENOMIC DNA]</scope>
    <source>
        <strain evidence="3 4">DSM 21749</strain>
    </source>
</reference>
<dbReference type="Pfam" id="PF04264">
    <property type="entry name" value="YceI"/>
    <property type="match status" value="1"/>
</dbReference>
<protein>
    <submittedName>
        <fullName evidence="3">Polyisoprenoid-binding protein YceI</fullName>
    </submittedName>
</protein>
<dbReference type="RefSeq" id="WP_078758660.1">
    <property type="nucleotide sequence ID" value="NZ_FUXP01000008.1"/>
</dbReference>
<keyword evidence="4" id="KW-1185">Reference proteome</keyword>
<evidence type="ECO:0000313" key="3">
    <source>
        <dbReference type="EMBL" id="SKA13724.1"/>
    </source>
</evidence>
<gene>
    <name evidence="3" type="ORF">SAMN02745674_02089</name>
</gene>